<gene>
    <name evidence="1" type="ORF">MiSe_15550</name>
</gene>
<evidence type="ECO:0000313" key="2">
    <source>
        <dbReference type="Proteomes" id="UP001050975"/>
    </source>
</evidence>
<comment type="caution">
    <text evidence="1">The sequence shown here is derived from an EMBL/GenBank/DDBJ whole genome shotgun (WGS) entry which is preliminary data.</text>
</comment>
<dbReference type="AlphaFoldDB" id="A0AAV3X3I2"/>
<reference evidence="1" key="1">
    <citation type="submission" date="2019-10" db="EMBL/GenBank/DDBJ databases">
        <title>Draft genome sequece of Microseira wollei NIES-4236.</title>
        <authorList>
            <person name="Yamaguchi H."/>
            <person name="Suzuki S."/>
            <person name="Kawachi M."/>
        </authorList>
    </citation>
    <scope>NUCLEOTIDE SEQUENCE</scope>
    <source>
        <strain evidence="1">NIES-4236</strain>
    </source>
</reference>
<dbReference type="RefSeq" id="WP_226577145.1">
    <property type="nucleotide sequence ID" value="NZ_BLAY01000018.1"/>
</dbReference>
<dbReference type="Proteomes" id="UP001050975">
    <property type="component" value="Unassembled WGS sequence"/>
</dbReference>
<accession>A0AAV3X3I2</accession>
<protein>
    <submittedName>
        <fullName evidence="1">Uncharacterized protein</fullName>
    </submittedName>
</protein>
<name>A0AAV3X3I2_9CYAN</name>
<evidence type="ECO:0000313" key="1">
    <source>
        <dbReference type="EMBL" id="GET36803.1"/>
    </source>
</evidence>
<organism evidence="1 2">
    <name type="scientific">Microseira wollei NIES-4236</name>
    <dbReference type="NCBI Taxonomy" id="2530354"/>
    <lineage>
        <taxon>Bacteria</taxon>
        <taxon>Bacillati</taxon>
        <taxon>Cyanobacteriota</taxon>
        <taxon>Cyanophyceae</taxon>
        <taxon>Oscillatoriophycideae</taxon>
        <taxon>Aerosakkonematales</taxon>
        <taxon>Aerosakkonemataceae</taxon>
        <taxon>Microseira</taxon>
    </lineage>
</organism>
<keyword evidence="2" id="KW-1185">Reference proteome</keyword>
<sequence>MMISEEQLAKEFTQVVDRIYPRVGRQLHRCYVKVVEFYVKRLGRRLHYIVVYSPSYLCPALQVQRGILREVAENMGLMDVVIVNATHLLRDPMSKIKQEDSRFWLELHWIATQED</sequence>
<dbReference type="EMBL" id="BLAY01000018">
    <property type="protein sequence ID" value="GET36803.1"/>
    <property type="molecule type" value="Genomic_DNA"/>
</dbReference>
<proteinExistence type="predicted"/>